<keyword evidence="1" id="KW-0812">Transmembrane</keyword>
<name>A0A351RA59_9PROT</name>
<evidence type="ECO:0000256" key="1">
    <source>
        <dbReference type="SAM" id="Phobius"/>
    </source>
</evidence>
<accession>A0A351RA59</accession>
<dbReference type="GO" id="GO:0005886">
    <property type="term" value="C:plasma membrane"/>
    <property type="evidence" value="ECO:0007669"/>
    <property type="project" value="TreeGrafter"/>
</dbReference>
<dbReference type="PRINTS" id="PR00702">
    <property type="entry name" value="ACRIFLAVINRP"/>
</dbReference>
<evidence type="ECO:0000313" key="2">
    <source>
        <dbReference type="EMBL" id="HBA08930.1"/>
    </source>
</evidence>
<feature type="transmembrane region" description="Helical" evidence="1">
    <location>
        <begin position="479"/>
        <end position="502"/>
    </location>
</feature>
<dbReference type="PANTHER" id="PTHR32063:SF0">
    <property type="entry name" value="SWARMING MOTILITY PROTEIN SWRC"/>
    <property type="match status" value="1"/>
</dbReference>
<feature type="transmembrane region" description="Helical" evidence="1">
    <location>
        <begin position="336"/>
        <end position="352"/>
    </location>
</feature>
<dbReference type="Gene3D" id="3.30.70.1320">
    <property type="entry name" value="Multidrug efflux transporter AcrB pore domain like"/>
    <property type="match status" value="1"/>
</dbReference>
<organism evidence="2 3">
    <name type="scientific">Methylotenera mobilis</name>
    <dbReference type="NCBI Taxonomy" id="359408"/>
    <lineage>
        <taxon>Bacteria</taxon>
        <taxon>Pseudomonadati</taxon>
        <taxon>Pseudomonadota</taxon>
        <taxon>Betaproteobacteria</taxon>
        <taxon>Nitrosomonadales</taxon>
        <taxon>Methylophilaceae</taxon>
        <taxon>Methylotenera</taxon>
    </lineage>
</organism>
<dbReference type="STRING" id="1132855.GCA_000384255_00346"/>
<dbReference type="Gene3D" id="3.30.2090.10">
    <property type="entry name" value="Multidrug efflux transporter AcrB TolC docking domain, DN and DC subdomains"/>
    <property type="match status" value="1"/>
</dbReference>
<dbReference type="Gene3D" id="1.20.1640.10">
    <property type="entry name" value="Multidrug efflux transporter AcrB transmembrane domain"/>
    <property type="match status" value="2"/>
</dbReference>
<feature type="transmembrane region" description="Helical" evidence="1">
    <location>
        <begin position="542"/>
        <end position="560"/>
    </location>
</feature>
<dbReference type="PANTHER" id="PTHR32063">
    <property type="match status" value="1"/>
</dbReference>
<feature type="transmembrane region" description="Helical" evidence="1">
    <location>
        <begin position="447"/>
        <end position="467"/>
    </location>
</feature>
<dbReference type="EMBL" id="DNAA01000114">
    <property type="protein sequence ID" value="HBA08930.1"/>
    <property type="molecule type" value="Genomic_DNA"/>
</dbReference>
<keyword evidence="1" id="KW-0472">Membrane</keyword>
<dbReference type="GO" id="GO:0042910">
    <property type="term" value="F:xenobiotic transmembrane transporter activity"/>
    <property type="evidence" value="ECO:0007669"/>
    <property type="project" value="TreeGrafter"/>
</dbReference>
<dbReference type="SUPFAM" id="SSF82866">
    <property type="entry name" value="Multidrug efflux transporter AcrB transmembrane domain"/>
    <property type="match status" value="1"/>
</dbReference>
<protein>
    <submittedName>
        <fullName evidence="2">AcrB/AcrD/AcrF family protein</fullName>
    </submittedName>
</protein>
<keyword evidence="1" id="KW-1133">Transmembrane helix</keyword>
<proteinExistence type="predicted"/>
<dbReference type="InterPro" id="IPR001036">
    <property type="entry name" value="Acrflvin-R"/>
</dbReference>
<dbReference type="SUPFAM" id="SSF82714">
    <property type="entry name" value="Multidrug efflux transporter AcrB TolC docking domain, DN and DC subdomains"/>
    <property type="match status" value="1"/>
</dbReference>
<gene>
    <name evidence="2" type="ORF">DCW48_04770</name>
</gene>
<feature type="transmembrane region" description="Helical" evidence="1">
    <location>
        <begin position="12"/>
        <end position="29"/>
    </location>
</feature>
<dbReference type="InterPro" id="IPR027463">
    <property type="entry name" value="AcrB_DN_DC_subdom"/>
</dbReference>
<comment type="caution">
    <text evidence="2">The sequence shown here is derived from an EMBL/GenBank/DDBJ whole genome shotgun (WGS) entry which is preliminary data.</text>
</comment>
<feature type="transmembrane region" description="Helical" evidence="1">
    <location>
        <begin position="359"/>
        <end position="380"/>
    </location>
</feature>
<dbReference type="Gene3D" id="3.30.70.1430">
    <property type="entry name" value="Multidrug efflux transporter AcrB pore domain"/>
    <property type="match status" value="2"/>
</dbReference>
<dbReference type="SUPFAM" id="SSF82693">
    <property type="entry name" value="Multidrug efflux transporter AcrB pore domain, PN1, PN2, PC1 and PC2 subdomains"/>
    <property type="match status" value="2"/>
</dbReference>
<evidence type="ECO:0000313" key="3">
    <source>
        <dbReference type="Proteomes" id="UP000264313"/>
    </source>
</evidence>
<sequence>MTLPELSIKRHVLAWMLSGVIVLFGIISYNRIGVDRLPAIDFPIIMVTTTLRGANPDVVDTSITSIIESAINTTPGIEHIQSSSSPGVSSISITFSLDKDIDVAYNEVQSKVNQVLRRLPNDTDPPSVQKVDTNASAVIWLALSGDRTIQQLNLYANNVLKKKFETINGVGEVSIGGRRDRVIRVNVNPERMAAYKLAATDLISAFNREHIQLPGGFLVSSQAEQLLKLDLEFHDINDLSNLIITTKDGVPIRLKDVADVEDGLTDNRQIARYNGKPTVGLGMVKVANANTVEIIKEVERRLEQDIRPNLPPGLSLEISTNDSIFINQMVASLKEHLVEGTLFAALIVLIFMRSFSSTVMICLEIPVSLLGAIAVMYFAGYTFNSMTLLALLLLIGVVVDDAIVVRESILRHMSGEVGEALSPEDMKNPGKVALFRSQATKNGSNEVVFAVLASSLSLVCIFAPVIFMNGVIGMFFKSFAVVVTFGVLVSLFVSLTLTPMLCSRYLSVTHKENAAYRLTGRGLDYLDAQYKKLLNVTLRHRGFVLIFTAIFVAASGYLTLKYVEKDFVPESDESSFGISIKTPLGSSLDYTDSRLKMV</sequence>
<dbReference type="AlphaFoldDB" id="A0A351RA59"/>
<feature type="non-terminal residue" evidence="2">
    <location>
        <position position="598"/>
    </location>
</feature>
<dbReference type="Proteomes" id="UP000264313">
    <property type="component" value="Unassembled WGS sequence"/>
</dbReference>
<reference evidence="2 3" key="1">
    <citation type="journal article" date="2018" name="Nat. Biotechnol.">
        <title>A standardized bacterial taxonomy based on genome phylogeny substantially revises the tree of life.</title>
        <authorList>
            <person name="Parks D.H."/>
            <person name="Chuvochina M."/>
            <person name="Waite D.W."/>
            <person name="Rinke C."/>
            <person name="Skarshewski A."/>
            <person name="Chaumeil P.A."/>
            <person name="Hugenholtz P."/>
        </authorList>
    </citation>
    <scope>NUCLEOTIDE SEQUENCE [LARGE SCALE GENOMIC DNA]</scope>
    <source>
        <strain evidence="2">UBA9958</strain>
    </source>
</reference>
<dbReference type="Pfam" id="PF00873">
    <property type="entry name" value="ACR_tran"/>
    <property type="match status" value="1"/>
</dbReference>
<feature type="transmembrane region" description="Helical" evidence="1">
    <location>
        <begin position="386"/>
        <end position="405"/>
    </location>
</feature>